<evidence type="ECO:0000259" key="9">
    <source>
        <dbReference type="Pfam" id="PF13359"/>
    </source>
</evidence>
<evidence type="ECO:0000256" key="6">
    <source>
        <dbReference type="ARBA" id="ARBA00022801"/>
    </source>
</evidence>
<accession>A0A5N6LE08</accession>
<organism evidence="10 11">
    <name type="scientific">Mikania micrantha</name>
    <name type="common">bitter vine</name>
    <dbReference type="NCBI Taxonomy" id="192012"/>
    <lineage>
        <taxon>Eukaryota</taxon>
        <taxon>Viridiplantae</taxon>
        <taxon>Streptophyta</taxon>
        <taxon>Embryophyta</taxon>
        <taxon>Tracheophyta</taxon>
        <taxon>Spermatophyta</taxon>
        <taxon>Magnoliopsida</taxon>
        <taxon>eudicotyledons</taxon>
        <taxon>Gunneridae</taxon>
        <taxon>Pentapetalae</taxon>
        <taxon>asterids</taxon>
        <taxon>campanulids</taxon>
        <taxon>Asterales</taxon>
        <taxon>Asteraceae</taxon>
        <taxon>Asteroideae</taxon>
        <taxon>Heliantheae alliance</taxon>
        <taxon>Eupatorieae</taxon>
        <taxon>Mikania</taxon>
    </lineage>
</organism>
<reference evidence="10 11" key="1">
    <citation type="submission" date="2019-05" db="EMBL/GenBank/DDBJ databases">
        <title>Mikania micrantha, genome provides insights into the molecular mechanism of rapid growth.</title>
        <authorList>
            <person name="Liu B."/>
        </authorList>
    </citation>
    <scope>NUCLEOTIDE SEQUENCE [LARGE SCALE GENOMIC DNA]</scope>
    <source>
        <strain evidence="10">NLD-2019</strain>
        <tissue evidence="10">Leaf</tissue>
    </source>
</reference>
<comment type="subcellular location">
    <subcellularLocation>
        <location evidence="2">Nucleus</location>
    </subcellularLocation>
</comment>
<evidence type="ECO:0000256" key="5">
    <source>
        <dbReference type="ARBA" id="ARBA00022723"/>
    </source>
</evidence>
<keyword evidence="8" id="KW-0812">Transmembrane</keyword>
<keyword evidence="5" id="KW-0479">Metal-binding</keyword>
<evidence type="ECO:0000256" key="2">
    <source>
        <dbReference type="ARBA" id="ARBA00004123"/>
    </source>
</evidence>
<dbReference type="Pfam" id="PF13359">
    <property type="entry name" value="DDE_Tnp_4"/>
    <property type="match status" value="1"/>
</dbReference>
<protein>
    <recommendedName>
        <fullName evidence="9">DDE Tnp4 domain-containing protein</fullName>
    </recommendedName>
</protein>
<dbReference type="EMBL" id="SZYD01001447">
    <property type="protein sequence ID" value="KAD0721976.1"/>
    <property type="molecule type" value="Genomic_DNA"/>
</dbReference>
<evidence type="ECO:0000313" key="10">
    <source>
        <dbReference type="EMBL" id="KAD0721976.1"/>
    </source>
</evidence>
<keyword evidence="4" id="KW-0540">Nuclease</keyword>
<feature type="domain" description="DDE Tnp4" evidence="9">
    <location>
        <begin position="127"/>
        <end position="285"/>
    </location>
</feature>
<dbReference type="GO" id="GO:0005634">
    <property type="term" value="C:nucleus"/>
    <property type="evidence" value="ECO:0007669"/>
    <property type="project" value="UniProtKB-SubCell"/>
</dbReference>
<keyword evidence="6" id="KW-0378">Hydrolase</keyword>
<feature type="transmembrane region" description="Helical" evidence="8">
    <location>
        <begin position="56"/>
        <end position="75"/>
    </location>
</feature>
<dbReference type="InterPro" id="IPR045249">
    <property type="entry name" value="HARBI1-like"/>
</dbReference>
<evidence type="ECO:0000256" key="7">
    <source>
        <dbReference type="ARBA" id="ARBA00023242"/>
    </source>
</evidence>
<keyword evidence="7" id="KW-0539">Nucleus</keyword>
<evidence type="ECO:0000256" key="1">
    <source>
        <dbReference type="ARBA" id="ARBA00001968"/>
    </source>
</evidence>
<keyword evidence="8" id="KW-1133">Transmembrane helix</keyword>
<dbReference type="GO" id="GO:0016787">
    <property type="term" value="F:hydrolase activity"/>
    <property type="evidence" value="ECO:0007669"/>
    <property type="project" value="UniProtKB-KW"/>
</dbReference>
<evidence type="ECO:0000256" key="3">
    <source>
        <dbReference type="ARBA" id="ARBA00006958"/>
    </source>
</evidence>
<sequence>MELERILLFGFISQPHSLTPLPAVRSTAANSRLSLLFDRLAASNHPQIISNPRTEFVFAILASIPTILGMELSFFRLSYARPDLNLDPNSAADVDCYRGMFMARSPSRQRIVAIGAFYVIYGCLGALDGTYIKVKVPAIDRKPYRTRKGQICTNVLGVCTRDLLFTYVLAGWEGSAADSRVLRDAISRPNGLKITPGTYYLCDAGYTNGEGFLTPYRGQRYHLNDWSRPPTNAKEFFNMRHSSARNVIERCFGMIKDRWAILRDNSYHPIESMPRIIIACCLLHNFIRTTMSEDPLDNEIPVNHTQPANDHDNVISMIEPSQEWTDRRDLLANEMFNSWTAMRAHRANNVS</sequence>
<dbReference type="PANTHER" id="PTHR22930">
    <property type="match status" value="1"/>
</dbReference>
<evidence type="ECO:0000256" key="8">
    <source>
        <dbReference type="SAM" id="Phobius"/>
    </source>
</evidence>
<comment type="caution">
    <text evidence="10">The sequence shown here is derived from an EMBL/GenBank/DDBJ whole genome shotgun (WGS) entry which is preliminary data.</text>
</comment>
<proteinExistence type="inferred from homology"/>
<keyword evidence="8" id="KW-0472">Membrane</keyword>
<feature type="transmembrane region" description="Helical" evidence="8">
    <location>
        <begin position="111"/>
        <end position="132"/>
    </location>
</feature>
<dbReference type="InterPro" id="IPR027806">
    <property type="entry name" value="HARBI1_dom"/>
</dbReference>
<evidence type="ECO:0000256" key="4">
    <source>
        <dbReference type="ARBA" id="ARBA00022722"/>
    </source>
</evidence>
<dbReference type="Proteomes" id="UP000326396">
    <property type="component" value="Unassembled WGS sequence"/>
</dbReference>
<name>A0A5N6LE08_9ASTR</name>
<comment type="similarity">
    <text evidence="3">Belongs to the HARBI1 family.</text>
</comment>
<comment type="cofactor">
    <cofactor evidence="1">
        <name>a divalent metal cation</name>
        <dbReference type="ChEBI" id="CHEBI:60240"/>
    </cofactor>
</comment>
<dbReference type="GO" id="GO:0004518">
    <property type="term" value="F:nuclease activity"/>
    <property type="evidence" value="ECO:0007669"/>
    <property type="project" value="UniProtKB-KW"/>
</dbReference>
<keyword evidence="11" id="KW-1185">Reference proteome</keyword>
<evidence type="ECO:0000313" key="11">
    <source>
        <dbReference type="Proteomes" id="UP000326396"/>
    </source>
</evidence>
<dbReference type="AlphaFoldDB" id="A0A5N6LE08"/>
<dbReference type="PANTHER" id="PTHR22930:SF281">
    <property type="entry name" value="NUCLEASE"/>
    <property type="match status" value="1"/>
</dbReference>
<dbReference type="GO" id="GO:0046872">
    <property type="term" value="F:metal ion binding"/>
    <property type="evidence" value="ECO:0007669"/>
    <property type="project" value="UniProtKB-KW"/>
</dbReference>
<dbReference type="OrthoDB" id="1699974at2759"/>
<gene>
    <name evidence="10" type="ORF">E3N88_43813</name>
</gene>